<evidence type="ECO:0000256" key="3">
    <source>
        <dbReference type="ARBA" id="ARBA00022827"/>
    </source>
</evidence>
<keyword evidence="2" id="KW-0285">Flavoprotein</keyword>
<keyword evidence="5" id="KW-1133">Transmembrane helix</keyword>
<dbReference type="Pfam" id="PF01494">
    <property type="entry name" value="FAD_binding_3"/>
    <property type="match status" value="1"/>
</dbReference>
<organism evidence="7 8">
    <name type="scientific">Podila minutissima</name>
    <dbReference type="NCBI Taxonomy" id="64525"/>
    <lineage>
        <taxon>Eukaryota</taxon>
        <taxon>Fungi</taxon>
        <taxon>Fungi incertae sedis</taxon>
        <taxon>Mucoromycota</taxon>
        <taxon>Mortierellomycotina</taxon>
        <taxon>Mortierellomycetes</taxon>
        <taxon>Mortierellales</taxon>
        <taxon>Mortierellaceae</taxon>
        <taxon>Podila</taxon>
    </lineage>
</organism>
<evidence type="ECO:0000313" key="8">
    <source>
        <dbReference type="Proteomes" id="UP000696485"/>
    </source>
</evidence>
<comment type="caution">
    <text evidence="7">The sequence shown here is derived from an EMBL/GenBank/DDBJ whole genome shotgun (WGS) entry which is preliminary data.</text>
</comment>
<feature type="domain" description="FAD-binding" evidence="6">
    <location>
        <begin position="68"/>
        <end position="367"/>
    </location>
</feature>
<reference evidence="7" key="1">
    <citation type="journal article" date="2020" name="Fungal Divers.">
        <title>Resolving the Mortierellaceae phylogeny through synthesis of multi-gene phylogenetics and phylogenomics.</title>
        <authorList>
            <person name="Vandepol N."/>
            <person name="Liber J."/>
            <person name="Desiro A."/>
            <person name="Na H."/>
            <person name="Kennedy M."/>
            <person name="Barry K."/>
            <person name="Grigoriev I.V."/>
            <person name="Miller A.N."/>
            <person name="O'Donnell K."/>
            <person name="Stajich J.E."/>
            <person name="Bonito G."/>
        </authorList>
    </citation>
    <scope>NUCLEOTIDE SEQUENCE</scope>
    <source>
        <strain evidence="7">NVP1</strain>
    </source>
</reference>
<dbReference type="PANTHER" id="PTHR47356">
    <property type="entry name" value="FAD-DEPENDENT MONOOXYGENASE ASQG-RELATED"/>
    <property type="match status" value="1"/>
</dbReference>
<sequence length="449" mass="50078">MATVDTDNISSEGVPPKVAMFKPRLTPEEREEMKKPEVLIVGAGIGGVTLALLLHKAKIPFTLFDRAKQLGIFEEFKAIGKPSDLIQMYNDDLQPEFVMDFSERTALTGGQEYIVARPDVYDLLLRQIPKEKILLGKKVLSSIQSENGVLIRCSDGTTYEGDILVGADGAYSAVRQQLYKDLKKEGKLPRSDDMALPFSSVCLVGQTEVLDPEEFPDLKHEYSQFMAIQGRQEMYSSSKDNDSFRNSEWGPEAAETMCKQVRHFKVPGGKDRVLTIGDLIDRTPKDLISKVMLEEKVFDTWYALRTVLLGDACHKLHPSGGAGALTAMHDAVALANWISSLKGTSLAHLKPIFKEYYAERFPIAKETFATSHMLSKIPGKGFVSRVTKEIFRRMPAWMFRLVVLRVAAARPQVSFLPLVEDKGTAKVQLQPSLSKTLALQEQRKKAVPV</sequence>
<dbReference type="InterPro" id="IPR036188">
    <property type="entry name" value="FAD/NAD-bd_sf"/>
</dbReference>
<keyword evidence="3" id="KW-0274">FAD</keyword>
<dbReference type="PRINTS" id="PR00420">
    <property type="entry name" value="RNGMNOXGNASE"/>
</dbReference>
<dbReference type="InterPro" id="IPR050562">
    <property type="entry name" value="FAD_mOase_fung"/>
</dbReference>
<dbReference type="PANTHER" id="PTHR47356:SF2">
    <property type="entry name" value="FAD-BINDING DOMAIN-CONTAINING PROTEIN-RELATED"/>
    <property type="match status" value="1"/>
</dbReference>
<feature type="transmembrane region" description="Helical" evidence="5">
    <location>
        <begin position="38"/>
        <end position="55"/>
    </location>
</feature>
<dbReference type="GO" id="GO:0071949">
    <property type="term" value="F:FAD binding"/>
    <property type="evidence" value="ECO:0007669"/>
    <property type="project" value="InterPro"/>
</dbReference>
<dbReference type="InterPro" id="IPR002938">
    <property type="entry name" value="FAD-bd"/>
</dbReference>
<keyword evidence="4" id="KW-0560">Oxidoreductase</keyword>
<dbReference type="SUPFAM" id="SSF51905">
    <property type="entry name" value="FAD/NAD(P)-binding domain"/>
    <property type="match status" value="1"/>
</dbReference>
<gene>
    <name evidence="7" type="ORF">BG006_001968</name>
</gene>
<dbReference type="Proteomes" id="UP000696485">
    <property type="component" value="Unassembled WGS sequence"/>
</dbReference>
<keyword evidence="5" id="KW-0812">Transmembrane</keyword>
<dbReference type="AlphaFoldDB" id="A0A9P5SPK6"/>
<keyword evidence="8" id="KW-1185">Reference proteome</keyword>
<evidence type="ECO:0000256" key="5">
    <source>
        <dbReference type="SAM" id="Phobius"/>
    </source>
</evidence>
<proteinExistence type="inferred from homology"/>
<protein>
    <recommendedName>
        <fullName evidence="6">FAD-binding domain-containing protein</fullName>
    </recommendedName>
</protein>
<name>A0A9P5SPK6_9FUNG</name>
<dbReference type="Gene3D" id="3.50.50.60">
    <property type="entry name" value="FAD/NAD(P)-binding domain"/>
    <property type="match status" value="1"/>
</dbReference>
<keyword evidence="5" id="KW-0472">Membrane</keyword>
<dbReference type="GO" id="GO:0004497">
    <property type="term" value="F:monooxygenase activity"/>
    <property type="evidence" value="ECO:0007669"/>
    <property type="project" value="InterPro"/>
</dbReference>
<evidence type="ECO:0000313" key="7">
    <source>
        <dbReference type="EMBL" id="KAF9334552.1"/>
    </source>
</evidence>
<accession>A0A9P5SPK6</accession>
<evidence type="ECO:0000256" key="1">
    <source>
        <dbReference type="ARBA" id="ARBA00007992"/>
    </source>
</evidence>
<evidence type="ECO:0000256" key="2">
    <source>
        <dbReference type="ARBA" id="ARBA00022630"/>
    </source>
</evidence>
<dbReference type="EMBL" id="JAAAUY010000142">
    <property type="protein sequence ID" value="KAF9334552.1"/>
    <property type="molecule type" value="Genomic_DNA"/>
</dbReference>
<evidence type="ECO:0000259" key="6">
    <source>
        <dbReference type="Pfam" id="PF01494"/>
    </source>
</evidence>
<comment type="similarity">
    <text evidence="1">Belongs to the paxM FAD-dependent monooxygenase family.</text>
</comment>
<evidence type="ECO:0000256" key="4">
    <source>
        <dbReference type="ARBA" id="ARBA00023002"/>
    </source>
</evidence>